<organism evidence="2">
    <name type="scientific">Caenorhabditis remanei</name>
    <name type="common">Caenorhabditis vulgaris</name>
    <dbReference type="NCBI Taxonomy" id="31234"/>
    <lineage>
        <taxon>Eukaryota</taxon>
        <taxon>Metazoa</taxon>
        <taxon>Ecdysozoa</taxon>
        <taxon>Nematoda</taxon>
        <taxon>Chromadorea</taxon>
        <taxon>Rhabditida</taxon>
        <taxon>Rhabditina</taxon>
        <taxon>Rhabditomorpha</taxon>
        <taxon>Rhabditoidea</taxon>
        <taxon>Rhabditidae</taxon>
        <taxon>Peloderinae</taxon>
        <taxon>Caenorhabditis</taxon>
    </lineage>
</organism>
<evidence type="ECO:0000313" key="2">
    <source>
        <dbReference type="Proteomes" id="UP000008281"/>
    </source>
</evidence>
<dbReference type="InParanoid" id="E3LVU9"/>
<dbReference type="HOGENOM" id="CLU_2099155_0_0_1"/>
<sequence>MQNNKLYAEVPNDTNALLRYMTFYEKPELYSWICTIQKTDTCLDDFEKYRDLMIVSCIAFEISAFEEDSLKLSVGDCREARVSDCSFFNLSSLSLKAIISENIRDIKKLQAMENIT</sequence>
<keyword evidence="2" id="KW-1185">Reference proteome</keyword>
<protein>
    <submittedName>
        <fullName evidence="1">Uncharacterized protein</fullName>
    </submittedName>
</protein>
<evidence type="ECO:0000313" key="1">
    <source>
        <dbReference type="EMBL" id="EFP12551.1"/>
    </source>
</evidence>
<dbReference type="EMBL" id="DS268416">
    <property type="protein sequence ID" value="EFP12551.1"/>
    <property type="molecule type" value="Genomic_DNA"/>
</dbReference>
<dbReference type="Proteomes" id="UP000008281">
    <property type="component" value="Unassembled WGS sequence"/>
</dbReference>
<reference evidence="1" key="1">
    <citation type="submission" date="2007-07" db="EMBL/GenBank/DDBJ databases">
        <title>PCAP assembly of the Caenorhabditis remanei genome.</title>
        <authorList>
            <consortium name="The Caenorhabditis remanei Sequencing Consortium"/>
            <person name="Wilson R.K."/>
        </authorList>
    </citation>
    <scope>NUCLEOTIDE SEQUENCE [LARGE SCALE GENOMIC DNA]</scope>
    <source>
        <strain evidence="1">PB4641</strain>
    </source>
</reference>
<proteinExistence type="predicted"/>
<gene>
    <name evidence="1" type="ORF">CRE_29797</name>
</gene>
<dbReference type="AlphaFoldDB" id="E3LVU9"/>
<accession>E3LVU9</accession>
<name>E3LVU9_CAERE</name>